<reference evidence="1 2" key="1">
    <citation type="submission" date="2015-01" db="EMBL/GenBank/DDBJ databases">
        <authorList>
            <person name="Aslett A.Martin."/>
            <person name="De Silva Nishadi"/>
        </authorList>
    </citation>
    <scope>NUCLEOTIDE SEQUENCE [LARGE SCALE GENOMIC DNA]</scope>
    <source>
        <strain evidence="1 2">R28058</strain>
    </source>
</reference>
<proteinExistence type="predicted"/>
<dbReference type="RefSeq" id="WP_055342665.1">
    <property type="nucleotide sequence ID" value="NZ_CEKU01000013.1"/>
</dbReference>
<evidence type="ECO:0000313" key="1">
    <source>
        <dbReference type="EMBL" id="CEP41414.1"/>
    </source>
</evidence>
<name>A0A0C7L4X2_PARSO</name>
<dbReference type="EMBL" id="CEKZ01000008">
    <property type="protein sequence ID" value="CEP41414.1"/>
    <property type="molecule type" value="Genomic_DNA"/>
</dbReference>
<protein>
    <submittedName>
        <fullName evidence="1">Uncharacterized protein</fullName>
    </submittedName>
</protein>
<accession>A0A0C7L4X2</accession>
<dbReference type="AlphaFoldDB" id="A0A0C7L4X2"/>
<evidence type="ECO:0000313" key="2">
    <source>
        <dbReference type="Proteomes" id="UP000049127"/>
    </source>
</evidence>
<organism evidence="1 2">
    <name type="scientific">Paraclostridium sordellii</name>
    <name type="common">Clostridium sordellii</name>
    <dbReference type="NCBI Taxonomy" id="1505"/>
    <lineage>
        <taxon>Bacteria</taxon>
        <taxon>Bacillati</taxon>
        <taxon>Bacillota</taxon>
        <taxon>Clostridia</taxon>
        <taxon>Peptostreptococcales</taxon>
        <taxon>Peptostreptococcaceae</taxon>
        <taxon>Paraclostridium</taxon>
    </lineage>
</organism>
<dbReference type="Proteomes" id="UP000049127">
    <property type="component" value="Unassembled WGS sequence"/>
</dbReference>
<gene>
    <name evidence="1" type="ORF">R28058_35071</name>
</gene>
<sequence length="94" mass="11185">MKKISKVTRKEEIQEQVMDISMRIDYLAEKEPELLNYIQRTVEGLCVIKNDTIKLENSTKLSMIRKMSKINTNKYIKILLNLGNYFEEDEKKNK</sequence>